<dbReference type="EMBL" id="JAVDSG010000001">
    <property type="protein sequence ID" value="MDR6594292.1"/>
    <property type="molecule type" value="Genomic_DNA"/>
</dbReference>
<keyword evidence="3" id="KW-1185">Reference proteome</keyword>
<dbReference type="RefSeq" id="WP_310307301.1">
    <property type="nucleotide sequence ID" value="NZ_BAAAXB010000001.1"/>
</dbReference>
<dbReference type="Pfam" id="PF04314">
    <property type="entry name" value="PCuAC"/>
    <property type="match status" value="1"/>
</dbReference>
<dbReference type="InterPro" id="IPR007410">
    <property type="entry name" value="LpqE-like"/>
</dbReference>
<protein>
    <submittedName>
        <fullName evidence="2">Copper(I)-binding protein</fullName>
    </submittedName>
</protein>
<evidence type="ECO:0000313" key="2">
    <source>
        <dbReference type="EMBL" id="MDR6594292.1"/>
    </source>
</evidence>
<dbReference type="Proteomes" id="UP001268819">
    <property type="component" value="Unassembled WGS sequence"/>
</dbReference>
<gene>
    <name evidence="2" type="ORF">J2S66_002676</name>
</gene>
<dbReference type="Gene3D" id="2.60.40.1890">
    <property type="entry name" value="PCu(A)C copper chaperone"/>
    <property type="match status" value="1"/>
</dbReference>
<organism evidence="2 3">
    <name type="scientific">Saccharothrix longispora</name>
    <dbReference type="NCBI Taxonomy" id="33920"/>
    <lineage>
        <taxon>Bacteria</taxon>
        <taxon>Bacillati</taxon>
        <taxon>Actinomycetota</taxon>
        <taxon>Actinomycetes</taxon>
        <taxon>Pseudonocardiales</taxon>
        <taxon>Pseudonocardiaceae</taxon>
        <taxon>Saccharothrix</taxon>
    </lineage>
</organism>
<dbReference type="SUPFAM" id="SSF110087">
    <property type="entry name" value="DR1885-like metal-binding protein"/>
    <property type="match status" value="1"/>
</dbReference>
<dbReference type="PROSITE" id="PS51257">
    <property type="entry name" value="PROKAR_LIPOPROTEIN"/>
    <property type="match status" value="1"/>
</dbReference>
<reference evidence="2 3" key="1">
    <citation type="submission" date="2023-07" db="EMBL/GenBank/DDBJ databases">
        <title>Sequencing the genomes of 1000 actinobacteria strains.</title>
        <authorList>
            <person name="Klenk H.-P."/>
        </authorList>
    </citation>
    <scope>NUCLEOTIDE SEQUENCE [LARGE SCALE GENOMIC DNA]</scope>
    <source>
        <strain evidence="2 3">DSM 43749</strain>
    </source>
</reference>
<feature type="compositionally biased region" description="Low complexity" evidence="1">
    <location>
        <begin position="175"/>
        <end position="199"/>
    </location>
</feature>
<dbReference type="InterPro" id="IPR036182">
    <property type="entry name" value="PCuAC_sf"/>
</dbReference>
<proteinExistence type="predicted"/>
<evidence type="ECO:0000313" key="3">
    <source>
        <dbReference type="Proteomes" id="UP001268819"/>
    </source>
</evidence>
<sequence>MDGIRTLALLGATSLVLAGCGEPQQVLRSGTMGANGHVGEVVLRNVLVEAPAGGPWRAGDDADVTLTLLTDADRPDALVAVSTDSAAGVELLADRDCDGRSERVDRIRLPAEGAVVEPGSVDTAYHLRIVDFTREVLAGTTIPLTFTFADAGRTTLDVPVEVVGDGDVPPPVTCTATPSPTPGTTPATTPATTPGTSPSRPDTVLRGRVQAGVEPGCLVLATDRGLFLLLGGDEDVLRAGAEVVVDGTARPDQATTCQQGTPFAVTEARIAPTTR</sequence>
<name>A0ABU1PUH2_9PSEU</name>
<evidence type="ECO:0000256" key="1">
    <source>
        <dbReference type="SAM" id="MobiDB-lite"/>
    </source>
</evidence>
<comment type="caution">
    <text evidence="2">The sequence shown here is derived from an EMBL/GenBank/DDBJ whole genome shotgun (WGS) entry which is preliminary data.</text>
</comment>
<feature type="region of interest" description="Disordered" evidence="1">
    <location>
        <begin position="175"/>
        <end position="202"/>
    </location>
</feature>
<accession>A0ABU1PUH2</accession>